<comment type="caution">
    <text evidence="1">The sequence shown here is derived from an EMBL/GenBank/DDBJ whole genome shotgun (WGS) entry which is preliminary data.</text>
</comment>
<dbReference type="HOGENOM" id="CLU_3355458_0_0_9"/>
<organism evidence="1 2">
    <name type="scientific">[Clostridium] leptum DSM 753</name>
    <dbReference type="NCBI Taxonomy" id="428125"/>
    <lineage>
        <taxon>Bacteria</taxon>
        <taxon>Bacillati</taxon>
        <taxon>Bacillota</taxon>
        <taxon>Clostridia</taxon>
        <taxon>Eubacteriales</taxon>
        <taxon>Oscillospiraceae</taxon>
        <taxon>Oscillospiraceae incertae sedis</taxon>
    </lineage>
</organism>
<proteinExistence type="predicted"/>
<protein>
    <submittedName>
        <fullName evidence="1">Uncharacterized protein</fullName>
    </submittedName>
</protein>
<dbReference type="Proteomes" id="UP000003490">
    <property type="component" value="Unassembled WGS sequence"/>
</dbReference>
<evidence type="ECO:0000313" key="1">
    <source>
        <dbReference type="EMBL" id="EDO61503.1"/>
    </source>
</evidence>
<gene>
    <name evidence="1" type="ORF">CLOLEP_01899</name>
</gene>
<accession>A7VTK7</accession>
<sequence length="36" mass="4370">MGHRKAKNRKIGCKNNQMYLFWIRNSHSNEDDNLFC</sequence>
<dbReference type="EMBL" id="ABCB02000018">
    <property type="protein sequence ID" value="EDO61503.1"/>
    <property type="molecule type" value="Genomic_DNA"/>
</dbReference>
<reference evidence="1 2" key="1">
    <citation type="submission" date="2007-08" db="EMBL/GenBank/DDBJ databases">
        <title>Draft genome sequence of Clostridium leptum (DSM 753).</title>
        <authorList>
            <person name="Sudarsanam P."/>
            <person name="Ley R."/>
            <person name="Guruge J."/>
            <person name="Turnbaugh P.J."/>
            <person name="Mahowald M."/>
            <person name="Liep D."/>
            <person name="Gordon J."/>
        </authorList>
    </citation>
    <scope>NUCLEOTIDE SEQUENCE [LARGE SCALE GENOMIC DNA]</scope>
    <source>
        <strain evidence="1 2">DSM 753</strain>
    </source>
</reference>
<reference evidence="1 2" key="2">
    <citation type="submission" date="2007-08" db="EMBL/GenBank/DDBJ databases">
        <authorList>
            <person name="Fulton L."/>
            <person name="Clifton S."/>
            <person name="Fulton B."/>
            <person name="Xu J."/>
            <person name="Minx P."/>
            <person name="Pepin K.H."/>
            <person name="Johnson M."/>
            <person name="Thiruvilangam P."/>
            <person name="Bhonagiri V."/>
            <person name="Nash W.E."/>
            <person name="Wang C."/>
            <person name="Mardis E.R."/>
            <person name="Wilson R.K."/>
        </authorList>
    </citation>
    <scope>NUCLEOTIDE SEQUENCE [LARGE SCALE GENOMIC DNA]</scope>
    <source>
        <strain evidence="1 2">DSM 753</strain>
    </source>
</reference>
<name>A7VTK7_9FIRM</name>
<dbReference type="AlphaFoldDB" id="A7VTK7"/>
<evidence type="ECO:0000313" key="2">
    <source>
        <dbReference type="Proteomes" id="UP000003490"/>
    </source>
</evidence>